<proteinExistence type="predicted"/>
<protein>
    <recommendedName>
        <fullName evidence="4">DUF4129 domain-containing protein</fullName>
    </recommendedName>
</protein>
<name>A0ABR8Z1B9_9MICO</name>
<gene>
    <name evidence="2" type="ORF">H9624_07295</name>
</gene>
<evidence type="ECO:0000313" key="3">
    <source>
        <dbReference type="Proteomes" id="UP000661894"/>
    </source>
</evidence>
<keyword evidence="1" id="KW-1133">Transmembrane helix</keyword>
<organism evidence="2 3">
    <name type="scientific">Oceanitalea stevensii</name>
    <dbReference type="NCBI Taxonomy" id="2763072"/>
    <lineage>
        <taxon>Bacteria</taxon>
        <taxon>Bacillati</taxon>
        <taxon>Actinomycetota</taxon>
        <taxon>Actinomycetes</taxon>
        <taxon>Micrococcales</taxon>
        <taxon>Bogoriellaceae</taxon>
        <taxon>Georgenia</taxon>
    </lineage>
</organism>
<evidence type="ECO:0008006" key="4">
    <source>
        <dbReference type="Google" id="ProtNLM"/>
    </source>
</evidence>
<reference evidence="2 3" key="1">
    <citation type="submission" date="2020-08" db="EMBL/GenBank/DDBJ databases">
        <title>A Genomic Blueprint of the Chicken Gut Microbiome.</title>
        <authorList>
            <person name="Gilroy R."/>
            <person name="Ravi A."/>
            <person name="Getino M."/>
            <person name="Pursley I."/>
            <person name="Horton D.L."/>
            <person name="Alikhan N.-F."/>
            <person name="Baker D."/>
            <person name="Gharbi K."/>
            <person name="Hall N."/>
            <person name="Watson M."/>
            <person name="Adriaenssens E.M."/>
            <person name="Foster-Nyarko E."/>
            <person name="Jarju S."/>
            <person name="Secka A."/>
            <person name="Antonio M."/>
            <person name="Oren A."/>
            <person name="Chaudhuri R."/>
            <person name="La Ragione R.M."/>
            <person name="Hildebrand F."/>
            <person name="Pallen M.J."/>
        </authorList>
    </citation>
    <scope>NUCLEOTIDE SEQUENCE [LARGE SCALE GENOMIC DNA]</scope>
    <source>
        <strain evidence="2 3">Sa1BUA1</strain>
    </source>
</reference>
<keyword evidence="1" id="KW-0812">Transmembrane</keyword>
<accession>A0ABR8Z1B9</accession>
<keyword evidence="1" id="KW-0472">Membrane</keyword>
<keyword evidence="3" id="KW-1185">Reference proteome</keyword>
<dbReference type="EMBL" id="JACSPO010000002">
    <property type="protein sequence ID" value="MBD8062126.1"/>
    <property type="molecule type" value="Genomic_DNA"/>
</dbReference>
<sequence length="151" mass="16964">MSGAESLLPPESYSTWVPVLGGVLLLAVVAWYAFVLLSTRRPDRPREPGPLSPDGRARFEQDVEAALAAYRSGERDVRGLHLDLARIMRSFASERIGRDVRSWTAGEIADHDPTTQLGDLLHLWEEPSFARRSDAEADTAVQRAREVIRRW</sequence>
<dbReference type="RefSeq" id="WP_251839232.1">
    <property type="nucleotide sequence ID" value="NZ_JACSPO010000002.1"/>
</dbReference>
<comment type="caution">
    <text evidence="2">The sequence shown here is derived from an EMBL/GenBank/DDBJ whole genome shotgun (WGS) entry which is preliminary data.</text>
</comment>
<dbReference type="Proteomes" id="UP000661894">
    <property type="component" value="Unassembled WGS sequence"/>
</dbReference>
<feature type="transmembrane region" description="Helical" evidence="1">
    <location>
        <begin position="16"/>
        <end position="37"/>
    </location>
</feature>
<evidence type="ECO:0000313" key="2">
    <source>
        <dbReference type="EMBL" id="MBD8062126.1"/>
    </source>
</evidence>
<evidence type="ECO:0000256" key="1">
    <source>
        <dbReference type="SAM" id="Phobius"/>
    </source>
</evidence>